<sequence>MDTLSRDDLSNAGSYRMAGSQSFWTAFTLQTYNCAYAVMIWDTLLTLSEEKRKVWDREWSPAKVIFFFNRYYGLASITMNLCTEECAKYVKAEPLLGNFTILSYQSILLLRCYAVWLRDKRILFGGIAILTCQFVEAMYAISGFFPLPIATEKGPCVVQGQKFWIASVFLFPTLTDTILTVVTFARVLYIVPKTRSSVISRFLKEGFLFFLIVFVGNCANGILYLQANKDISTIFSGFAIVSLFLLVVSIHQGFFLKISGNVCGNHLLLGARHDGSAASTSDSPPATGPGHDRGAWPGSGVLVHTTVDVALSDLPTNKRSEDLERMESLQKMRYYALESIKMRLKLPNTENTL</sequence>
<keyword evidence="1" id="KW-0472">Membrane</keyword>
<evidence type="ECO:0000313" key="4">
    <source>
        <dbReference type="Proteomes" id="UP001175228"/>
    </source>
</evidence>
<comment type="caution">
    <text evidence="3">The sequence shown here is derived from an EMBL/GenBank/DDBJ whole genome shotgun (WGS) entry which is preliminary data.</text>
</comment>
<feature type="transmembrane region" description="Helical" evidence="1">
    <location>
        <begin position="231"/>
        <end position="250"/>
    </location>
</feature>
<name>A0AA39QMC7_9AGAR</name>
<protein>
    <recommendedName>
        <fullName evidence="2">DUF6533 domain-containing protein</fullName>
    </recommendedName>
</protein>
<feature type="transmembrane region" description="Helical" evidence="1">
    <location>
        <begin position="123"/>
        <end position="144"/>
    </location>
</feature>
<evidence type="ECO:0000259" key="2">
    <source>
        <dbReference type="Pfam" id="PF20151"/>
    </source>
</evidence>
<feature type="domain" description="DUF6533" evidence="2">
    <location>
        <begin position="33"/>
        <end position="74"/>
    </location>
</feature>
<organism evidence="3 4">
    <name type="scientific">Armillaria luteobubalina</name>
    <dbReference type="NCBI Taxonomy" id="153913"/>
    <lineage>
        <taxon>Eukaryota</taxon>
        <taxon>Fungi</taxon>
        <taxon>Dikarya</taxon>
        <taxon>Basidiomycota</taxon>
        <taxon>Agaricomycotina</taxon>
        <taxon>Agaricomycetes</taxon>
        <taxon>Agaricomycetidae</taxon>
        <taxon>Agaricales</taxon>
        <taxon>Marasmiineae</taxon>
        <taxon>Physalacriaceae</taxon>
        <taxon>Armillaria</taxon>
    </lineage>
</organism>
<dbReference type="Proteomes" id="UP001175228">
    <property type="component" value="Unassembled WGS sequence"/>
</dbReference>
<gene>
    <name evidence="3" type="ORF">EDD18DRAFT_495136</name>
</gene>
<accession>A0AA39QMC7</accession>
<keyword evidence="1" id="KW-0812">Transmembrane</keyword>
<dbReference type="AlphaFoldDB" id="A0AA39QMC7"/>
<feature type="transmembrane region" description="Helical" evidence="1">
    <location>
        <begin position="206"/>
        <end position="225"/>
    </location>
</feature>
<feature type="transmembrane region" description="Helical" evidence="1">
    <location>
        <begin position="164"/>
        <end position="185"/>
    </location>
</feature>
<dbReference type="Pfam" id="PF20151">
    <property type="entry name" value="DUF6533"/>
    <property type="match status" value="1"/>
</dbReference>
<evidence type="ECO:0000256" key="1">
    <source>
        <dbReference type="SAM" id="Phobius"/>
    </source>
</evidence>
<keyword evidence="1" id="KW-1133">Transmembrane helix</keyword>
<reference evidence="3" key="1">
    <citation type="submission" date="2023-06" db="EMBL/GenBank/DDBJ databases">
        <authorList>
            <consortium name="Lawrence Berkeley National Laboratory"/>
            <person name="Ahrendt S."/>
            <person name="Sahu N."/>
            <person name="Indic B."/>
            <person name="Wong-Bajracharya J."/>
            <person name="Merenyi Z."/>
            <person name="Ke H.-M."/>
            <person name="Monk M."/>
            <person name="Kocsube S."/>
            <person name="Drula E."/>
            <person name="Lipzen A."/>
            <person name="Balint B."/>
            <person name="Henrissat B."/>
            <person name="Andreopoulos B."/>
            <person name="Martin F.M."/>
            <person name="Harder C.B."/>
            <person name="Rigling D."/>
            <person name="Ford K.L."/>
            <person name="Foster G.D."/>
            <person name="Pangilinan J."/>
            <person name="Papanicolaou A."/>
            <person name="Barry K."/>
            <person name="LaButti K."/>
            <person name="Viragh M."/>
            <person name="Koriabine M."/>
            <person name="Yan M."/>
            <person name="Riley R."/>
            <person name="Champramary S."/>
            <person name="Plett K.L."/>
            <person name="Tsai I.J."/>
            <person name="Slot J."/>
            <person name="Sipos G."/>
            <person name="Plett J."/>
            <person name="Nagy L.G."/>
            <person name="Grigoriev I.V."/>
        </authorList>
    </citation>
    <scope>NUCLEOTIDE SEQUENCE</scope>
    <source>
        <strain evidence="3">HWK02</strain>
    </source>
</reference>
<proteinExistence type="predicted"/>
<dbReference type="EMBL" id="JAUEPU010000003">
    <property type="protein sequence ID" value="KAK0504319.1"/>
    <property type="molecule type" value="Genomic_DNA"/>
</dbReference>
<dbReference type="InterPro" id="IPR045340">
    <property type="entry name" value="DUF6533"/>
</dbReference>
<evidence type="ECO:0000313" key="3">
    <source>
        <dbReference type="EMBL" id="KAK0504319.1"/>
    </source>
</evidence>
<keyword evidence="4" id="KW-1185">Reference proteome</keyword>